<dbReference type="OrthoDB" id="10504437at2759"/>
<feature type="chain" id="PRO_5040288196" evidence="2">
    <location>
        <begin position="19"/>
        <end position="253"/>
    </location>
</feature>
<keyword evidence="4" id="KW-1185">Reference proteome</keyword>
<comment type="caution">
    <text evidence="3">The sequence shown here is derived from an EMBL/GenBank/DDBJ whole genome shotgun (WGS) entry which is preliminary data.</text>
</comment>
<feature type="region of interest" description="Disordered" evidence="1">
    <location>
        <begin position="186"/>
        <end position="253"/>
    </location>
</feature>
<feature type="compositionally biased region" description="Polar residues" evidence="1">
    <location>
        <begin position="244"/>
        <end position="253"/>
    </location>
</feature>
<evidence type="ECO:0000313" key="3">
    <source>
        <dbReference type="EMBL" id="KAG7087180.1"/>
    </source>
</evidence>
<dbReference type="GeneID" id="66082236"/>
<evidence type="ECO:0000313" key="4">
    <source>
        <dbReference type="Proteomes" id="UP001049176"/>
    </source>
</evidence>
<name>A0A9P7RPB8_9AGAR</name>
<proteinExistence type="predicted"/>
<dbReference type="EMBL" id="CM032189">
    <property type="protein sequence ID" value="KAG7087180.1"/>
    <property type="molecule type" value="Genomic_DNA"/>
</dbReference>
<protein>
    <submittedName>
        <fullName evidence="3">Uncharacterized protein</fullName>
    </submittedName>
</protein>
<feature type="signal peptide" evidence="2">
    <location>
        <begin position="1"/>
        <end position="18"/>
    </location>
</feature>
<evidence type="ECO:0000256" key="1">
    <source>
        <dbReference type="SAM" id="MobiDB-lite"/>
    </source>
</evidence>
<organism evidence="3 4">
    <name type="scientific">Marasmius oreades</name>
    <name type="common">fairy-ring Marasmius</name>
    <dbReference type="NCBI Taxonomy" id="181124"/>
    <lineage>
        <taxon>Eukaryota</taxon>
        <taxon>Fungi</taxon>
        <taxon>Dikarya</taxon>
        <taxon>Basidiomycota</taxon>
        <taxon>Agaricomycotina</taxon>
        <taxon>Agaricomycetes</taxon>
        <taxon>Agaricomycetidae</taxon>
        <taxon>Agaricales</taxon>
        <taxon>Marasmiineae</taxon>
        <taxon>Marasmiaceae</taxon>
        <taxon>Marasmius</taxon>
    </lineage>
</organism>
<dbReference type="Proteomes" id="UP001049176">
    <property type="component" value="Chromosome 9"/>
</dbReference>
<dbReference type="KEGG" id="more:E1B28_013161"/>
<dbReference type="RefSeq" id="XP_043003651.1">
    <property type="nucleotide sequence ID" value="XM_043158307.1"/>
</dbReference>
<dbReference type="AlphaFoldDB" id="A0A9P7RPB8"/>
<gene>
    <name evidence="3" type="ORF">E1B28_013161</name>
</gene>
<sequence>MPPIVSLLIVVRLPLLWPIPCPVGIKAELRPPPTDHKNLSSATNLSSTYPYQFTSSHDIMIMTPGGILQGLQLTSVEGTIVDLLANPLVDQETLGPNRACCLACGARIEFYDDNYAYGTFHAHTTRCEKAKAALRQNGRSFPYANEMQKLWPRDILLDQEEKKYQRGLYSKSIMEVKRRKAVYKEHMKSQKSSSSAPDFPASTLERFPPHDRLLDPSFTVREPQSTGRSTASMIGTLRLPPIAPTNNRMPHPS</sequence>
<evidence type="ECO:0000256" key="2">
    <source>
        <dbReference type="SAM" id="SignalP"/>
    </source>
</evidence>
<keyword evidence="2" id="KW-0732">Signal</keyword>
<accession>A0A9P7RPB8</accession>
<reference evidence="3" key="1">
    <citation type="journal article" date="2021" name="Genome Biol. Evol.">
        <title>The assembled and annotated genome of the fairy-ring fungus Marasmius oreades.</title>
        <authorList>
            <person name="Hiltunen M."/>
            <person name="Ament-Velasquez S.L."/>
            <person name="Johannesson H."/>
        </authorList>
    </citation>
    <scope>NUCLEOTIDE SEQUENCE</scope>
    <source>
        <strain evidence="3">03SP1</strain>
    </source>
</reference>
<feature type="compositionally biased region" description="Polar residues" evidence="1">
    <location>
        <begin position="222"/>
        <end position="233"/>
    </location>
</feature>